<evidence type="ECO:0000256" key="1">
    <source>
        <dbReference type="SAM" id="MobiDB-lite"/>
    </source>
</evidence>
<feature type="compositionally biased region" description="Pro residues" evidence="1">
    <location>
        <begin position="139"/>
        <end position="155"/>
    </location>
</feature>
<dbReference type="PRINTS" id="PR01217">
    <property type="entry name" value="PRICHEXTENSN"/>
</dbReference>
<feature type="region of interest" description="Disordered" evidence="1">
    <location>
        <begin position="87"/>
        <end position="243"/>
    </location>
</feature>
<protein>
    <submittedName>
        <fullName evidence="2">Polycystin 2</fullName>
    </submittedName>
</protein>
<dbReference type="EMBL" id="FPAA01000005">
    <property type="protein sequence ID" value="SFS66670.1"/>
    <property type="molecule type" value="Genomic_DNA"/>
</dbReference>
<organism evidence="2 3">
    <name type="scientific">Marininema halotolerans</name>
    <dbReference type="NCBI Taxonomy" id="1155944"/>
    <lineage>
        <taxon>Bacteria</taxon>
        <taxon>Bacillati</taxon>
        <taxon>Bacillota</taxon>
        <taxon>Bacilli</taxon>
        <taxon>Bacillales</taxon>
        <taxon>Thermoactinomycetaceae</taxon>
        <taxon>Marininema</taxon>
    </lineage>
</organism>
<dbReference type="AlphaFoldDB" id="A0A1I6RPY2"/>
<evidence type="ECO:0000313" key="3">
    <source>
        <dbReference type="Proteomes" id="UP000198660"/>
    </source>
</evidence>
<feature type="compositionally biased region" description="Pro residues" evidence="1">
    <location>
        <begin position="169"/>
        <end position="201"/>
    </location>
</feature>
<feature type="compositionally biased region" description="Polar residues" evidence="1">
    <location>
        <begin position="10"/>
        <end position="19"/>
    </location>
</feature>
<feature type="region of interest" description="Disordered" evidence="1">
    <location>
        <begin position="1"/>
        <end position="56"/>
    </location>
</feature>
<evidence type="ECO:0000313" key="2">
    <source>
        <dbReference type="EMBL" id="SFS66670.1"/>
    </source>
</evidence>
<feature type="compositionally biased region" description="Acidic residues" evidence="1">
    <location>
        <begin position="233"/>
        <end position="243"/>
    </location>
</feature>
<keyword evidence="3" id="KW-1185">Reference proteome</keyword>
<feature type="compositionally biased region" description="Low complexity" evidence="1">
    <location>
        <begin position="218"/>
        <end position="232"/>
    </location>
</feature>
<name>A0A1I6RPY2_9BACL</name>
<accession>A0A1I6RPY2</accession>
<dbReference type="Proteomes" id="UP000198660">
    <property type="component" value="Unassembled WGS sequence"/>
</dbReference>
<proteinExistence type="predicted"/>
<gene>
    <name evidence="2" type="ORF">SAMN05444972_105270</name>
</gene>
<sequence length="243" mass="26471">MVYYSPGFGQPTSHWSFPSQPGMGVVSPEGDGSYLPTTSSKTPDQRSLKGGWPPPMVSGGKVSYTNAYPDSYPYSYAPGWLPPDWNPWAGRKPTQEPKHPRQTFAPGFPRQSPKYSQPVQMPQFPTHWPVGAPSYFGPAPIPNPGLPYHPHPLPFSPQQMYPLQRPLFAPDPLPGPGPAPAPGPGPAPGLPSQPRPTPTPRPGSSRTVQIPIKKAEPIWESPESPESPWFFVPEEEESSATKP</sequence>
<reference evidence="3" key="1">
    <citation type="submission" date="2016-10" db="EMBL/GenBank/DDBJ databases">
        <authorList>
            <person name="Varghese N."/>
            <person name="Submissions S."/>
        </authorList>
    </citation>
    <scope>NUCLEOTIDE SEQUENCE [LARGE SCALE GENOMIC DNA]</scope>
    <source>
        <strain evidence="3">DSM 45789</strain>
    </source>
</reference>